<evidence type="ECO:0000256" key="1">
    <source>
        <dbReference type="ARBA" id="ARBA00005854"/>
    </source>
</evidence>
<evidence type="ECO:0000313" key="8">
    <source>
        <dbReference type="Proteomes" id="UP001235712"/>
    </source>
</evidence>
<dbReference type="Pfam" id="PF02826">
    <property type="entry name" value="2-Hacid_dh_C"/>
    <property type="match status" value="1"/>
</dbReference>
<dbReference type="CDD" id="cd12167">
    <property type="entry name" value="2-Hacid_dh_8"/>
    <property type="match status" value="1"/>
</dbReference>
<gene>
    <name evidence="7" type="ORF">J2S57_006417</name>
</gene>
<keyword evidence="3" id="KW-0520">NAD</keyword>
<comment type="caution">
    <text evidence="7">The sequence shown here is derived from an EMBL/GenBank/DDBJ whole genome shotgun (WGS) entry which is preliminary data.</text>
</comment>
<dbReference type="InterPro" id="IPR006139">
    <property type="entry name" value="D-isomer_2_OHA_DH_cat_dom"/>
</dbReference>
<keyword evidence="2 4" id="KW-0560">Oxidoreductase</keyword>
<name>A0ABT9PD66_9ACTN</name>
<organism evidence="7 8">
    <name type="scientific">Kineosporia succinea</name>
    <dbReference type="NCBI Taxonomy" id="84632"/>
    <lineage>
        <taxon>Bacteria</taxon>
        <taxon>Bacillati</taxon>
        <taxon>Actinomycetota</taxon>
        <taxon>Actinomycetes</taxon>
        <taxon>Kineosporiales</taxon>
        <taxon>Kineosporiaceae</taxon>
        <taxon>Kineosporia</taxon>
    </lineage>
</organism>
<dbReference type="PANTHER" id="PTHR10996:SF178">
    <property type="entry name" value="2-HYDROXYACID DEHYDROGENASE YGL185C-RELATED"/>
    <property type="match status" value="1"/>
</dbReference>
<feature type="domain" description="D-isomer specific 2-hydroxyacid dehydrogenase catalytic" evidence="5">
    <location>
        <begin position="27"/>
        <end position="317"/>
    </location>
</feature>
<evidence type="ECO:0000256" key="2">
    <source>
        <dbReference type="ARBA" id="ARBA00023002"/>
    </source>
</evidence>
<evidence type="ECO:0000256" key="4">
    <source>
        <dbReference type="RuleBase" id="RU003719"/>
    </source>
</evidence>
<dbReference type="Proteomes" id="UP001235712">
    <property type="component" value="Unassembled WGS sequence"/>
</dbReference>
<dbReference type="Pfam" id="PF00389">
    <property type="entry name" value="2-Hacid_dh"/>
    <property type="match status" value="1"/>
</dbReference>
<dbReference type="Gene3D" id="3.40.50.720">
    <property type="entry name" value="NAD(P)-binding Rossmann-like Domain"/>
    <property type="match status" value="2"/>
</dbReference>
<dbReference type="InterPro" id="IPR036291">
    <property type="entry name" value="NAD(P)-bd_dom_sf"/>
</dbReference>
<protein>
    <submittedName>
        <fullName evidence="7">Phosphoglycerate dehydrogenase-like enzyme</fullName>
    </submittedName>
</protein>
<dbReference type="EMBL" id="JAUSQZ010000001">
    <property type="protein sequence ID" value="MDP9830668.1"/>
    <property type="molecule type" value="Genomic_DNA"/>
</dbReference>
<dbReference type="SUPFAM" id="SSF52283">
    <property type="entry name" value="Formate/glycerate dehydrogenase catalytic domain-like"/>
    <property type="match status" value="1"/>
</dbReference>
<dbReference type="InterPro" id="IPR006140">
    <property type="entry name" value="D-isomer_DH_NAD-bd"/>
</dbReference>
<evidence type="ECO:0000313" key="7">
    <source>
        <dbReference type="EMBL" id="MDP9830668.1"/>
    </source>
</evidence>
<dbReference type="RefSeq" id="WP_307249733.1">
    <property type="nucleotide sequence ID" value="NZ_JAUSQZ010000001.1"/>
</dbReference>
<evidence type="ECO:0000259" key="5">
    <source>
        <dbReference type="Pfam" id="PF00389"/>
    </source>
</evidence>
<feature type="domain" description="D-isomer specific 2-hydroxyacid dehydrogenase NAD-binding" evidence="6">
    <location>
        <begin position="144"/>
        <end position="286"/>
    </location>
</feature>
<evidence type="ECO:0000256" key="3">
    <source>
        <dbReference type="ARBA" id="ARBA00023027"/>
    </source>
</evidence>
<dbReference type="SUPFAM" id="SSF51735">
    <property type="entry name" value="NAD(P)-binding Rossmann-fold domains"/>
    <property type="match status" value="1"/>
</dbReference>
<reference evidence="7 8" key="1">
    <citation type="submission" date="2023-07" db="EMBL/GenBank/DDBJ databases">
        <title>Sequencing the genomes of 1000 actinobacteria strains.</title>
        <authorList>
            <person name="Klenk H.-P."/>
        </authorList>
    </citation>
    <scope>NUCLEOTIDE SEQUENCE [LARGE SCALE GENOMIC DNA]</scope>
    <source>
        <strain evidence="7 8">DSM 44388</strain>
    </source>
</reference>
<comment type="similarity">
    <text evidence="1 4">Belongs to the D-isomer specific 2-hydroxyacid dehydrogenase family.</text>
</comment>
<evidence type="ECO:0000259" key="6">
    <source>
        <dbReference type="Pfam" id="PF02826"/>
    </source>
</evidence>
<proteinExistence type="inferred from homology"/>
<keyword evidence="8" id="KW-1185">Reference proteome</keyword>
<dbReference type="PANTHER" id="PTHR10996">
    <property type="entry name" value="2-HYDROXYACID DEHYDROGENASE-RELATED"/>
    <property type="match status" value="1"/>
</dbReference>
<accession>A0ABT9PD66</accession>
<dbReference type="InterPro" id="IPR050223">
    <property type="entry name" value="D-isomer_2-hydroxyacid_DH"/>
</dbReference>
<sequence length="326" mass="34699">MTRARVVMDPELWARQSSAAHRARLHELAVVDSPTCVAGFEGLDDVEVLITGWGTPTLDAAALDRLPALRAVLHSAGTVRRLTTPAVWERGIQVSSGAAVNAEPVAQFTLAAVLMAGKKAPFLAAHDGLTWSSAAREVYGPLGNAALTIGIVGHSHIGRRVLELVRTVLPDARCLVSDPFADPRQLRGAEAAPLPEMLPQLDILTIHAPELPSTRHLIGAGELARLPDHSTIINTARGSLIDTSALEAECGSGRLNAILDVTDPEPLPARSRLRNLPNVMITPHIAGSTGSETLRMTDAVLDELARYMAGQPLARPVRQEDLVHSA</sequence>